<proteinExistence type="predicted"/>
<keyword evidence="2" id="KW-1185">Reference proteome</keyword>
<name>A0ACB8DXI2_DERSI</name>
<protein>
    <submittedName>
        <fullName evidence="1">Uncharacterized protein</fullName>
    </submittedName>
</protein>
<evidence type="ECO:0000313" key="2">
    <source>
        <dbReference type="Proteomes" id="UP000821865"/>
    </source>
</evidence>
<sequence length="418" mass="46039">MGKKEHSGPSHWDASVATSLSPLATKSAAKALMAEVLNVSSMLQIADSLYLDEENLSLTETNLSGPFAGFDVFEEEELPYHGAELGRFHTWYTSHLHGYLSMTVCVFGILANVLNIIVLTQRNMVSPTNGILTGLAVADMLVIATYLPYTITTHVMPPARTQSFGTAVFILVHAHVSVVFHTVSTWLTVTLAVWRFLAVSFPASSKEWCSMQRARWAVVSVYVSCALCCLPVYLSFTVHQEGTPQEPSYKRANGAFLQNLNFWTYSVLMKLVPCVALTGLSLGLLRVLYEAKARKRRLRRGASGHSGHGGGSEEARDRTTRMLLAVLLLFLVTEFPSGIAALLSGILGDDFFLHVYMNFGEVMDILALVNSAVNFILYCSMSRQFRKAFAALFTPRIVAKWFPLTSEPPNSTYATTCV</sequence>
<dbReference type="EMBL" id="CM023470">
    <property type="protein sequence ID" value="KAH7978988.1"/>
    <property type="molecule type" value="Genomic_DNA"/>
</dbReference>
<comment type="caution">
    <text evidence="1">The sequence shown here is derived from an EMBL/GenBank/DDBJ whole genome shotgun (WGS) entry which is preliminary data.</text>
</comment>
<gene>
    <name evidence="1" type="ORF">HPB49_007686</name>
</gene>
<evidence type="ECO:0000313" key="1">
    <source>
        <dbReference type="EMBL" id="KAH7978988.1"/>
    </source>
</evidence>
<organism evidence="1 2">
    <name type="scientific">Dermacentor silvarum</name>
    <name type="common">Tick</name>
    <dbReference type="NCBI Taxonomy" id="543639"/>
    <lineage>
        <taxon>Eukaryota</taxon>
        <taxon>Metazoa</taxon>
        <taxon>Ecdysozoa</taxon>
        <taxon>Arthropoda</taxon>
        <taxon>Chelicerata</taxon>
        <taxon>Arachnida</taxon>
        <taxon>Acari</taxon>
        <taxon>Parasitiformes</taxon>
        <taxon>Ixodida</taxon>
        <taxon>Ixodoidea</taxon>
        <taxon>Ixodidae</taxon>
        <taxon>Rhipicephalinae</taxon>
        <taxon>Dermacentor</taxon>
    </lineage>
</organism>
<accession>A0ACB8DXI2</accession>
<dbReference type="Proteomes" id="UP000821865">
    <property type="component" value="Chromosome 1"/>
</dbReference>
<reference evidence="1" key="1">
    <citation type="submission" date="2020-05" db="EMBL/GenBank/DDBJ databases">
        <title>Large-scale comparative analyses of tick genomes elucidate their genetic diversity and vector capacities.</title>
        <authorList>
            <person name="Jia N."/>
            <person name="Wang J."/>
            <person name="Shi W."/>
            <person name="Du L."/>
            <person name="Sun Y."/>
            <person name="Zhan W."/>
            <person name="Jiang J."/>
            <person name="Wang Q."/>
            <person name="Zhang B."/>
            <person name="Ji P."/>
            <person name="Sakyi L.B."/>
            <person name="Cui X."/>
            <person name="Yuan T."/>
            <person name="Jiang B."/>
            <person name="Yang W."/>
            <person name="Lam T.T.-Y."/>
            <person name="Chang Q."/>
            <person name="Ding S."/>
            <person name="Wang X."/>
            <person name="Zhu J."/>
            <person name="Ruan X."/>
            <person name="Zhao L."/>
            <person name="Wei J."/>
            <person name="Que T."/>
            <person name="Du C."/>
            <person name="Cheng J."/>
            <person name="Dai P."/>
            <person name="Han X."/>
            <person name="Huang E."/>
            <person name="Gao Y."/>
            <person name="Liu J."/>
            <person name="Shao H."/>
            <person name="Ye R."/>
            <person name="Li L."/>
            <person name="Wei W."/>
            <person name="Wang X."/>
            <person name="Wang C."/>
            <person name="Yang T."/>
            <person name="Huo Q."/>
            <person name="Li W."/>
            <person name="Guo W."/>
            <person name="Chen H."/>
            <person name="Zhou L."/>
            <person name="Ni X."/>
            <person name="Tian J."/>
            <person name="Zhou Y."/>
            <person name="Sheng Y."/>
            <person name="Liu T."/>
            <person name="Pan Y."/>
            <person name="Xia L."/>
            <person name="Li J."/>
            <person name="Zhao F."/>
            <person name="Cao W."/>
        </authorList>
    </citation>
    <scope>NUCLEOTIDE SEQUENCE</scope>
    <source>
        <strain evidence="1">Dsil-2018</strain>
    </source>
</reference>